<dbReference type="EMBL" id="JAOSHN010000004">
    <property type="protein sequence ID" value="MCU7378956.1"/>
    <property type="molecule type" value="Genomic_DNA"/>
</dbReference>
<evidence type="ECO:0000256" key="5">
    <source>
        <dbReference type="ARBA" id="ARBA00023172"/>
    </source>
</evidence>
<dbReference type="Proteomes" id="UP001065549">
    <property type="component" value="Unassembled WGS sequence"/>
</dbReference>
<comment type="caution">
    <text evidence="7">The sequence shown here is derived from an EMBL/GenBank/DDBJ whole genome shotgun (WGS) entry which is preliminary data.</text>
</comment>
<name>A0A9J6QTR5_9FIRM</name>
<dbReference type="InterPro" id="IPR013762">
    <property type="entry name" value="Integrase-like_cat_sf"/>
</dbReference>
<dbReference type="InterPro" id="IPR004107">
    <property type="entry name" value="Integrase_SAM-like_N"/>
</dbReference>
<keyword evidence="4" id="KW-0238">DNA-binding</keyword>
<keyword evidence="5" id="KW-0233">DNA recombination</keyword>
<dbReference type="Gene3D" id="1.10.443.10">
    <property type="entry name" value="Intergrase catalytic core"/>
    <property type="match status" value="1"/>
</dbReference>
<dbReference type="PANTHER" id="PTHR30349:SF41">
    <property type="entry name" value="INTEGRASE_RECOMBINASE PROTEIN MJ0367-RELATED"/>
    <property type="match status" value="1"/>
</dbReference>
<evidence type="ECO:0000256" key="2">
    <source>
        <dbReference type="ARBA" id="ARBA00008857"/>
    </source>
</evidence>
<dbReference type="PROSITE" id="PS51898">
    <property type="entry name" value="TYR_RECOMBINASE"/>
    <property type="match status" value="1"/>
</dbReference>
<evidence type="ECO:0000313" key="7">
    <source>
        <dbReference type="EMBL" id="MCU7378956.1"/>
    </source>
</evidence>
<comment type="function">
    <text evidence="1">Site-specific tyrosine recombinase, which acts by catalyzing the cutting and rejoining of the recombining DNA molecules.</text>
</comment>
<protein>
    <submittedName>
        <fullName evidence="7">Site-specific integrase</fullName>
    </submittedName>
</protein>
<dbReference type="Gene3D" id="1.10.150.130">
    <property type="match status" value="1"/>
</dbReference>
<dbReference type="InterPro" id="IPR050090">
    <property type="entry name" value="Tyrosine_recombinase_XerCD"/>
</dbReference>
<dbReference type="GO" id="GO:0003677">
    <property type="term" value="F:DNA binding"/>
    <property type="evidence" value="ECO:0007669"/>
    <property type="project" value="UniProtKB-KW"/>
</dbReference>
<dbReference type="PANTHER" id="PTHR30349">
    <property type="entry name" value="PHAGE INTEGRASE-RELATED"/>
    <property type="match status" value="1"/>
</dbReference>
<dbReference type="Gene3D" id="3.30.160.60">
    <property type="entry name" value="Classic Zinc Finger"/>
    <property type="match status" value="1"/>
</dbReference>
<gene>
    <name evidence="7" type="ORF">OBO34_11375</name>
</gene>
<dbReference type="Pfam" id="PF00589">
    <property type="entry name" value="Phage_integrase"/>
    <property type="match status" value="1"/>
</dbReference>
<dbReference type="GO" id="GO:0006310">
    <property type="term" value="P:DNA recombination"/>
    <property type="evidence" value="ECO:0007669"/>
    <property type="project" value="UniProtKB-KW"/>
</dbReference>
<organism evidence="7 8">
    <name type="scientific">Hominibacterium faecale</name>
    <dbReference type="NCBI Taxonomy" id="2839743"/>
    <lineage>
        <taxon>Bacteria</taxon>
        <taxon>Bacillati</taxon>
        <taxon>Bacillota</taxon>
        <taxon>Clostridia</taxon>
        <taxon>Peptostreptococcales</taxon>
        <taxon>Anaerovoracaceae</taxon>
        <taxon>Hominibacterium</taxon>
    </lineage>
</organism>
<keyword evidence="8" id="KW-1185">Reference proteome</keyword>
<dbReference type="InterPro" id="IPR011010">
    <property type="entry name" value="DNA_brk_join_enz"/>
</dbReference>
<dbReference type="RefSeq" id="WP_269478558.1">
    <property type="nucleotide sequence ID" value="NZ_JAOSHN010000004.1"/>
</dbReference>
<keyword evidence="3" id="KW-0229">DNA integration</keyword>
<comment type="similarity">
    <text evidence="2">Belongs to the 'phage' integrase family.</text>
</comment>
<evidence type="ECO:0000256" key="4">
    <source>
        <dbReference type="ARBA" id="ARBA00023125"/>
    </source>
</evidence>
<dbReference type="InterPro" id="IPR010998">
    <property type="entry name" value="Integrase_recombinase_N"/>
</dbReference>
<evidence type="ECO:0000259" key="6">
    <source>
        <dbReference type="PROSITE" id="PS51898"/>
    </source>
</evidence>
<evidence type="ECO:0000313" key="8">
    <source>
        <dbReference type="Proteomes" id="UP001065549"/>
    </source>
</evidence>
<dbReference type="AlphaFoldDB" id="A0A9J6QTR5"/>
<dbReference type="SUPFAM" id="SSF56349">
    <property type="entry name" value="DNA breaking-rejoining enzymes"/>
    <property type="match status" value="1"/>
</dbReference>
<feature type="domain" description="Tyr recombinase" evidence="6">
    <location>
        <begin position="174"/>
        <end position="396"/>
    </location>
</feature>
<proteinExistence type="inferred from homology"/>
<accession>A0A9J6QTR5</accession>
<evidence type="ECO:0000256" key="3">
    <source>
        <dbReference type="ARBA" id="ARBA00022908"/>
    </source>
</evidence>
<reference evidence="7" key="1">
    <citation type="submission" date="2022-09" db="EMBL/GenBank/DDBJ databases">
        <title>Culturomic study of gut microbiota in children with autism spectrum disorder.</title>
        <authorList>
            <person name="Efimov B.A."/>
            <person name="Chaplin A.V."/>
            <person name="Sokolova S.R."/>
            <person name="Pikina A.P."/>
            <person name="Korzhanova M."/>
            <person name="Belova V."/>
            <person name="Korostin D."/>
        </authorList>
    </citation>
    <scope>NUCLEOTIDE SEQUENCE</scope>
    <source>
        <strain evidence="7">ASD5510</strain>
    </source>
</reference>
<dbReference type="CDD" id="cd01189">
    <property type="entry name" value="INT_ICEBs1_C_like"/>
    <property type="match status" value="1"/>
</dbReference>
<evidence type="ECO:0000256" key="1">
    <source>
        <dbReference type="ARBA" id="ARBA00003283"/>
    </source>
</evidence>
<dbReference type="Pfam" id="PF14659">
    <property type="entry name" value="Phage_int_SAM_3"/>
    <property type="match status" value="1"/>
</dbReference>
<sequence length="430" mass="50165">MGKDLTGRELGKGISQRKDGRYIARATVEGEPILLYGRNANQLKRDLKDEIETVKNRKTLEAASTIKSDITLMQWFEKWFENYKRPLLKETGIKSYRRKFVNNFGKKLGSYYLTELTQLMIQSAAREMLDAGISPRTVRESAGVLRQCLEPAVINGLIKANAAIGIVVPKDRAGDRRVLTNEEQDRFLLHVREKNNWYEELYNIMFLTGMRIGEIGALRWGNIDYEKQLIFVEQSLSCQYEDGVKLMRFTSPKTQNSIRTIPFFAETKRFLRKQQDKIMLRRKELGERWRNTTEFDDLVFYTSMGSPVARYNIQHDINNLVDEMNLMAIEESRRTGKEPKVMDRFHPHAIRHTFATRCFQKKMNPVVVQRMMGHANYNTTLSYTHVMEDMQREVADQVGSFLSETGHVQGPPKFEYKEFAKSKYGIEMYK</sequence>
<dbReference type="InterPro" id="IPR002104">
    <property type="entry name" value="Integrase_catalytic"/>
</dbReference>
<dbReference type="GO" id="GO:0015074">
    <property type="term" value="P:DNA integration"/>
    <property type="evidence" value="ECO:0007669"/>
    <property type="project" value="UniProtKB-KW"/>
</dbReference>